<dbReference type="EMBL" id="ABJB010234818">
    <property type="status" value="NOT_ANNOTATED_CDS"/>
    <property type="molecule type" value="Genomic_DNA"/>
</dbReference>
<dbReference type="AlphaFoldDB" id="B7QEZ0"/>
<evidence type="ECO:0000313" key="3">
    <source>
        <dbReference type="Proteomes" id="UP000001555"/>
    </source>
</evidence>
<evidence type="ECO:0000313" key="1">
    <source>
        <dbReference type="EMBL" id="EEC17412.1"/>
    </source>
</evidence>
<dbReference type="Proteomes" id="UP000001555">
    <property type="component" value="Unassembled WGS sequence"/>
</dbReference>
<dbReference type="InParanoid" id="B7QEZ0"/>
<dbReference type="HOGENOM" id="CLU_2173765_0_0_1"/>
<dbReference type="VEuPathDB" id="VectorBase:ISCI012744"/>
<gene>
    <name evidence="1" type="ORF">IscW_ISCW012744</name>
</gene>
<sequence length="110" mass="12359">MWRCKVSDSQCSRTFGRTPIAASLERLLLWLDDFSSQPCCTASHRCHHVGTRLAKIRRLIRVKDKIHGSEPARQSAIRAQDPSHSVLSLTSLSSALWHPLHTGSHDTYNA</sequence>
<accession>B7QEZ0</accession>
<organism>
    <name type="scientific">Ixodes scapularis</name>
    <name type="common">Black-legged tick</name>
    <name type="synonym">Deer tick</name>
    <dbReference type="NCBI Taxonomy" id="6945"/>
    <lineage>
        <taxon>Eukaryota</taxon>
        <taxon>Metazoa</taxon>
        <taxon>Ecdysozoa</taxon>
        <taxon>Arthropoda</taxon>
        <taxon>Chelicerata</taxon>
        <taxon>Arachnida</taxon>
        <taxon>Acari</taxon>
        <taxon>Parasitiformes</taxon>
        <taxon>Ixodida</taxon>
        <taxon>Ixodoidea</taxon>
        <taxon>Ixodidae</taxon>
        <taxon>Ixodinae</taxon>
        <taxon>Ixodes</taxon>
    </lineage>
</organism>
<name>B7QEZ0_IXOSC</name>
<dbReference type="PaxDb" id="6945-B7QEZ0"/>
<proteinExistence type="predicted"/>
<reference evidence="1 3" key="1">
    <citation type="submission" date="2008-03" db="EMBL/GenBank/DDBJ databases">
        <title>Annotation of Ixodes scapularis.</title>
        <authorList>
            <consortium name="Ixodes scapularis Genome Project Consortium"/>
            <person name="Caler E."/>
            <person name="Hannick L.I."/>
            <person name="Bidwell S."/>
            <person name="Joardar V."/>
            <person name="Thiagarajan M."/>
            <person name="Amedeo P."/>
            <person name="Galinsky K.J."/>
            <person name="Schobel S."/>
            <person name="Inman J."/>
            <person name="Hostetler J."/>
            <person name="Miller J."/>
            <person name="Hammond M."/>
            <person name="Megy K."/>
            <person name="Lawson D."/>
            <person name="Kodira C."/>
            <person name="Sutton G."/>
            <person name="Meyer J."/>
            <person name="Hill C.A."/>
            <person name="Birren B."/>
            <person name="Nene V."/>
            <person name="Collins F."/>
            <person name="Alarcon-Chaidez F."/>
            <person name="Wikel S."/>
            <person name="Strausberg R."/>
        </authorList>
    </citation>
    <scope>NUCLEOTIDE SEQUENCE [LARGE SCALE GENOMIC DNA]</scope>
    <source>
        <strain evidence="3">Wikel</strain>
        <strain evidence="1">Wikel colony</strain>
    </source>
</reference>
<dbReference type="EMBL" id="DS923024">
    <property type="protein sequence ID" value="EEC17412.1"/>
    <property type="molecule type" value="Genomic_DNA"/>
</dbReference>
<keyword evidence="3" id="KW-1185">Reference proteome</keyword>
<evidence type="ECO:0000313" key="2">
    <source>
        <dbReference type="EnsemblMetazoa" id="ISCW012744-PA"/>
    </source>
</evidence>
<dbReference type="EnsemblMetazoa" id="ISCW012744-RA">
    <property type="protein sequence ID" value="ISCW012744-PA"/>
    <property type="gene ID" value="ISCW012744"/>
</dbReference>
<protein>
    <submittedName>
        <fullName evidence="1 2">Uncharacterized protein</fullName>
    </submittedName>
</protein>
<dbReference type="VEuPathDB" id="VectorBase:ISCW012744"/>
<reference evidence="2" key="2">
    <citation type="submission" date="2020-05" db="UniProtKB">
        <authorList>
            <consortium name="EnsemblMetazoa"/>
        </authorList>
    </citation>
    <scope>IDENTIFICATION</scope>
    <source>
        <strain evidence="2">wikel</strain>
    </source>
</reference>